<dbReference type="PANTHER" id="PTHR41700">
    <property type="entry name" value="GCN5-RELATED N-ACETYLTRANSFERASE"/>
    <property type="match status" value="1"/>
</dbReference>
<dbReference type="Proteomes" id="UP000186919">
    <property type="component" value="Unassembled WGS sequence"/>
</dbReference>
<dbReference type="AlphaFoldDB" id="A0A179VHJ0"/>
<proteinExistence type="predicted"/>
<dbReference type="SUPFAM" id="SSF55729">
    <property type="entry name" value="Acyl-CoA N-acyltransferases (Nat)"/>
    <property type="match status" value="1"/>
</dbReference>
<dbReference type="InterPro" id="IPR016181">
    <property type="entry name" value="Acyl_CoA_acyltransferase"/>
</dbReference>
<dbReference type="InterPro" id="IPR038764">
    <property type="entry name" value="GNAT_N_AcTrfase_prd"/>
</dbReference>
<protein>
    <recommendedName>
        <fullName evidence="3">Chorismate synthase</fullName>
    </recommendedName>
</protein>
<reference evidence="1 2" key="1">
    <citation type="submission" date="2016-01" db="EMBL/GenBank/DDBJ databases">
        <title>Mycobacterium immunogenum strain CD11_6 genome sequencing and assembly.</title>
        <authorList>
            <person name="Kaur G."/>
            <person name="Nair G.R."/>
            <person name="Mayilraj S."/>
        </authorList>
    </citation>
    <scope>NUCLEOTIDE SEQUENCE [LARGE SCALE GENOMIC DNA]</scope>
    <source>
        <strain evidence="1 2">CD11-6</strain>
    </source>
</reference>
<dbReference type="RefSeq" id="WP_064627827.1">
    <property type="nucleotide sequence ID" value="NZ_LQYE01000001.1"/>
</dbReference>
<dbReference type="PANTHER" id="PTHR41700:SF1">
    <property type="entry name" value="N-ACETYLTRANSFERASE DOMAIN-CONTAINING PROTEIN"/>
    <property type="match status" value="1"/>
</dbReference>
<evidence type="ECO:0008006" key="3">
    <source>
        <dbReference type="Google" id="ProtNLM"/>
    </source>
</evidence>
<gene>
    <name evidence="1" type="ORF">AWB85_04690</name>
</gene>
<organism evidence="1 2">
    <name type="scientific">Mycobacteroides immunogenum</name>
    <dbReference type="NCBI Taxonomy" id="83262"/>
    <lineage>
        <taxon>Bacteria</taxon>
        <taxon>Bacillati</taxon>
        <taxon>Actinomycetota</taxon>
        <taxon>Actinomycetes</taxon>
        <taxon>Mycobacteriales</taxon>
        <taxon>Mycobacteriaceae</taxon>
        <taxon>Mycobacteroides</taxon>
    </lineage>
</organism>
<dbReference type="EMBL" id="LQYE01000001">
    <property type="protein sequence ID" value="OAT70622.1"/>
    <property type="molecule type" value="Genomic_DNA"/>
</dbReference>
<evidence type="ECO:0000313" key="1">
    <source>
        <dbReference type="EMBL" id="OAT70622.1"/>
    </source>
</evidence>
<accession>A0A179VHJ0</accession>
<name>A0A179VHJ0_9MYCO</name>
<comment type="caution">
    <text evidence="1">The sequence shown here is derived from an EMBL/GenBank/DDBJ whole genome shotgun (WGS) entry which is preliminary data.</text>
</comment>
<evidence type="ECO:0000313" key="2">
    <source>
        <dbReference type="Proteomes" id="UP000186919"/>
    </source>
</evidence>
<sequence>MTGFTSTVKEFGAISEVLRAEAARAAVEAARECRVLVDEAEDSDTLQDVSALLESVWGRTGEGVPIPTDVMRSIVHAGGCVTTAHDSRHTLVGAAVLTPAADGGYSLIAATLPHQTSRGLGRALKLRQREWALERGWRRIQWTFDPLVSRNARFNLSKLGALATSYEQDFYGHMSDDINANDHSDRLVALWELDTARVVAAAGRITADLAPPDHATTLSHGPDGRPLLLGDGIRKWCRAPEDIIAIRRQQPELALQWRTALRAVFLEAFTEGLIATGFSRDGWYALEQITKDEQ</sequence>